<organism evidence="1 2">
    <name type="scientific">Aphanizomenon flos-aquae FACHB-1249</name>
    <dbReference type="NCBI Taxonomy" id="2692889"/>
    <lineage>
        <taxon>Bacteria</taxon>
        <taxon>Bacillati</taxon>
        <taxon>Cyanobacteriota</taxon>
        <taxon>Cyanophyceae</taxon>
        <taxon>Nostocales</taxon>
        <taxon>Aphanizomenonaceae</taxon>
        <taxon>Aphanizomenon</taxon>
    </lineage>
</organism>
<reference evidence="1 2" key="1">
    <citation type="journal article" date="2020" name="ISME J.">
        <title>Comparative genomics reveals insights into cyanobacterial evolution and habitat adaptation.</title>
        <authorList>
            <person name="Chen M.Y."/>
            <person name="Teng W.K."/>
            <person name="Zhao L."/>
            <person name="Hu C.X."/>
            <person name="Zhou Y.K."/>
            <person name="Han B.P."/>
            <person name="Song L.R."/>
            <person name="Shu W.S."/>
        </authorList>
    </citation>
    <scope>NUCLEOTIDE SEQUENCE [LARGE SCALE GENOMIC DNA]</scope>
    <source>
        <strain evidence="1 2">FACHB-1249</strain>
    </source>
</reference>
<evidence type="ECO:0000313" key="1">
    <source>
        <dbReference type="EMBL" id="MBD2684888.1"/>
    </source>
</evidence>
<keyword evidence="2" id="KW-1185">Reference proteome</keyword>
<proteinExistence type="predicted"/>
<dbReference type="RefSeq" id="WP_190385788.1">
    <property type="nucleotide sequence ID" value="NZ_JACJTM010000010.1"/>
</dbReference>
<dbReference type="GeneID" id="78217281"/>
<comment type="caution">
    <text evidence="1">The sequence shown here is derived from an EMBL/GenBank/DDBJ whole genome shotgun (WGS) entry which is preliminary data.</text>
</comment>
<evidence type="ECO:0000313" key="2">
    <source>
        <dbReference type="Proteomes" id="UP000660270"/>
    </source>
</evidence>
<gene>
    <name evidence="1" type="ORF">H6G43_06475</name>
</gene>
<dbReference type="EMBL" id="JACJTM010000010">
    <property type="protein sequence ID" value="MBD2684888.1"/>
    <property type="molecule type" value="Genomic_DNA"/>
</dbReference>
<dbReference type="Proteomes" id="UP000660270">
    <property type="component" value="Unassembled WGS sequence"/>
</dbReference>
<name>A0ABR8IS67_APHFL</name>
<accession>A0ABR8IS67</accession>
<protein>
    <submittedName>
        <fullName evidence="1">Uncharacterized protein</fullName>
    </submittedName>
</protein>
<sequence length="95" mass="11560">MRRIRIAAFDLEYCELTNEPLMDKHNDFSHIRSVSVDLELADKIWNGLVVNRQIHKIITEHFINDEAQLLDLCKDKEWSKNWYDHFNHELKLYYL</sequence>